<dbReference type="RefSeq" id="WP_007933510.1">
    <property type="nucleotide sequence ID" value="NZ_AKVJ01000022.1"/>
</dbReference>
<dbReference type="InterPro" id="IPR036551">
    <property type="entry name" value="Flavin_trans-like"/>
</dbReference>
<evidence type="ECO:0000313" key="3">
    <source>
        <dbReference type="Proteomes" id="UP000004324"/>
    </source>
</evidence>
<dbReference type="Pfam" id="PF02441">
    <property type="entry name" value="Flavoprotein"/>
    <property type="match status" value="1"/>
</dbReference>
<name>I9LEU2_9FIRM</name>
<evidence type="ECO:0000313" key="2">
    <source>
        <dbReference type="EMBL" id="EIW18984.1"/>
    </source>
</evidence>
<dbReference type="InterPro" id="IPR003382">
    <property type="entry name" value="Flavoprotein"/>
</dbReference>
<gene>
    <name evidence="2" type="ORF">FB4_0509</name>
</gene>
<dbReference type="SUPFAM" id="SSF52507">
    <property type="entry name" value="Homo-oligomeric flavin-containing Cys decarboxylases, HFCD"/>
    <property type="match status" value="1"/>
</dbReference>
<dbReference type="EMBL" id="AKVJ01000022">
    <property type="protein sequence ID" value="EIW18984.1"/>
    <property type="molecule type" value="Genomic_DNA"/>
</dbReference>
<proteinExistence type="predicted"/>
<dbReference type="PATRIC" id="fig|1149862.3.peg.1933"/>
<feature type="domain" description="Flavoprotein" evidence="1">
    <location>
        <begin position="37"/>
        <end position="150"/>
    </location>
</feature>
<sequence>MDNEEMVQLVTKEILRQLQQNPVITQGQSLPSQHKALIIFTGGTIGFEQGLAEIKKLQGLCFAVTAVLSASAEQILGIERVTEALGSHIDIVTAHSPYPGKILREADIVIIPVLTQNTAAKVAHTLSDTMVSTLILQGLMMGKPVVAACNAADPLDSWRAQYTMGNSSPGLIKALQGNLQKLADFGMELVPVDSIAKVSQKRLCQKEQMAVNHTAEPAVGKPAHKKAVLDAAAIQTAAQNGTKSITVPKGTILTPLARDVARECGVELVQG</sequence>
<comment type="caution">
    <text evidence="2">The sequence shown here is derived from an EMBL/GenBank/DDBJ whole genome shotgun (WGS) entry which is preliminary data.</text>
</comment>
<dbReference type="Proteomes" id="UP000004324">
    <property type="component" value="Unassembled WGS sequence"/>
</dbReference>
<dbReference type="OrthoDB" id="3732621at2"/>
<protein>
    <submittedName>
        <fullName evidence="2">Flavoprotein</fullName>
    </submittedName>
</protein>
<dbReference type="Gene3D" id="3.40.50.1950">
    <property type="entry name" value="Flavin prenyltransferase-like"/>
    <property type="match status" value="1"/>
</dbReference>
<dbReference type="GO" id="GO:0003824">
    <property type="term" value="F:catalytic activity"/>
    <property type="evidence" value="ECO:0007669"/>
    <property type="project" value="InterPro"/>
</dbReference>
<reference evidence="2 3" key="1">
    <citation type="journal article" date="2012" name="J. Bacteriol.">
        <title>Draft Genome Sequences for Two Metal-Reducing Pelosinus fermentans Strains Isolated from a Cr(VI)-Contaminated Site and for Type Strain R7.</title>
        <authorList>
            <person name="Brown S.D."/>
            <person name="Podar M."/>
            <person name="Klingeman D.M."/>
            <person name="Johnson C.M."/>
            <person name="Yang Z.K."/>
            <person name="Utturkar S.M."/>
            <person name="Land M.L."/>
            <person name="Mosher J.J."/>
            <person name="Hurt R.A.Jr."/>
            <person name="Phelps T.J."/>
            <person name="Palumbo A.V."/>
            <person name="Arkin A.P."/>
            <person name="Hazen T.C."/>
            <person name="Elias D.A."/>
        </authorList>
    </citation>
    <scope>NUCLEOTIDE SEQUENCE [LARGE SCALE GENOMIC DNA]</scope>
    <source>
        <strain evidence="2 3">B4</strain>
    </source>
</reference>
<evidence type="ECO:0000259" key="1">
    <source>
        <dbReference type="Pfam" id="PF02441"/>
    </source>
</evidence>
<dbReference type="AlphaFoldDB" id="I9LEU2"/>
<accession>I9LEU2</accession>
<organism evidence="2 3">
    <name type="scientific">Pelosinus fermentans B4</name>
    <dbReference type="NCBI Taxonomy" id="1149862"/>
    <lineage>
        <taxon>Bacteria</taxon>
        <taxon>Bacillati</taxon>
        <taxon>Bacillota</taxon>
        <taxon>Negativicutes</taxon>
        <taxon>Selenomonadales</taxon>
        <taxon>Sporomusaceae</taxon>
        <taxon>Pelosinus</taxon>
    </lineage>
</organism>
<keyword evidence="3" id="KW-1185">Reference proteome</keyword>